<dbReference type="Gene3D" id="3.30.450.20">
    <property type="entry name" value="PAS domain"/>
    <property type="match status" value="2"/>
</dbReference>
<dbReference type="PANTHER" id="PTHR43065:SF23">
    <property type="entry name" value="SENSOR HISTIDINE KINASE PDTAS"/>
    <property type="match status" value="1"/>
</dbReference>
<dbReference type="Proteomes" id="UP000591058">
    <property type="component" value="Unassembled WGS sequence"/>
</dbReference>
<evidence type="ECO:0000313" key="4">
    <source>
        <dbReference type="EMBL" id="NMO10102.1"/>
    </source>
</evidence>
<feature type="domain" description="Histidine kinase" evidence="1">
    <location>
        <begin position="747"/>
        <end position="836"/>
    </location>
</feature>
<dbReference type="AlphaFoldDB" id="A0A2H4VA47"/>
<dbReference type="InterPro" id="IPR000014">
    <property type="entry name" value="PAS"/>
</dbReference>
<dbReference type="InterPro" id="IPR035965">
    <property type="entry name" value="PAS-like_dom_sf"/>
</dbReference>
<dbReference type="Pfam" id="PF10114">
    <property type="entry name" value="PocR"/>
    <property type="match status" value="1"/>
</dbReference>
<dbReference type="InterPro" id="IPR011495">
    <property type="entry name" value="Sig_transdc_His_kin_sub2_dim/P"/>
</dbReference>
<reference evidence="4 6" key="2">
    <citation type="submission" date="2020-04" db="EMBL/GenBank/DDBJ databases">
        <title>Draft genome of Methanobacterium subterraneum isolated from animal feces.</title>
        <authorList>
            <person name="Ouboter H.T."/>
            <person name="Berger S."/>
            <person name="Gungor E."/>
            <person name="Jetten M.S.M."/>
            <person name="Welte C.U."/>
        </authorList>
    </citation>
    <scope>NUCLEOTIDE SEQUENCE [LARGE SCALE GENOMIC DNA]</scope>
    <source>
        <strain evidence="4">HO_2020</strain>
    </source>
</reference>
<dbReference type="EMBL" id="CP017766">
    <property type="protein sequence ID" value="AUB54959.1"/>
    <property type="molecule type" value="Genomic_DNA"/>
</dbReference>
<protein>
    <submittedName>
        <fullName evidence="4">PAS domain S-box protein</fullName>
    </submittedName>
</protein>
<dbReference type="InterPro" id="IPR018771">
    <property type="entry name" value="PocR_dom"/>
</dbReference>
<organism evidence="3 5">
    <name type="scientific">Methanobacterium subterraneum</name>
    <dbReference type="NCBI Taxonomy" id="59277"/>
    <lineage>
        <taxon>Archaea</taxon>
        <taxon>Methanobacteriati</taxon>
        <taxon>Methanobacteriota</taxon>
        <taxon>Methanomada group</taxon>
        <taxon>Methanobacteria</taxon>
        <taxon>Methanobacteriales</taxon>
        <taxon>Methanobacteriaceae</taxon>
        <taxon>Methanobacterium</taxon>
    </lineage>
</organism>
<dbReference type="InterPro" id="IPR013656">
    <property type="entry name" value="PAS_4"/>
</dbReference>
<proteinExistence type="predicted"/>
<dbReference type="SMART" id="SM00387">
    <property type="entry name" value="HATPase_c"/>
    <property type="match status" value="1"/>
</dbReference>
<feature type="domain" description="PAS" evidence="2">
    <location>
        <begin position="513"/>
        <end position="583"/>
    </location>
</feature>
<dbReference type="PANTHER" id="PTHR43065">
    <property type="entry name" value="SENSOR HISTIDINE KINASE"/>
    <property type="match status" value="1"/>
</dbReference>
<evidence type="ECO:0000313" key="6">
    <source>
        <dbReference type="Proteomes" id="UP000591058"/>
    </source>
</evidence>
<gene>
    <name evidence="3" type="ORF">BK007_02255</name>
    <name evidence="4" type="ORF">HG719_09765</name>
</gene>
<evidence type="ECO:0000313" key="5">
    <source>
        <dbReference type="Proteomes" id="UP000232806"/>
    </source>
</evidence>
<dbReference type="PROSITE" id="PS50112">
    <property type="entry name" value="PAS"/>
    <property type="match status" value="1"/>
</dbReference>
<dbReference type="InterPro" id="IPR005467">
    <property type="entry name" value="His_kinase_dom"/>
</dbReference>
<dbReference type="Pfam" id="PF13188">
    <property type="entry name" value="PAS_8"/>
    <property type="match status" value="1"/>
</dbReference>
<accession>A0A2H4VA47</accession>
<dbReference type="InterPro" id="IPR003594">
    <property type="entry name" value="HATPase_dom"/>
</dbReference>
<dbReference type="GeneID" id="35120378"/>
<dbReference type="Gene3D" id="3.30.565.10">
    <property type="entry name" value="Histidine kinase-like ATPase, C-terminal domain"/>
    <property type="match status" value="1"/>
</dbReference>
<dbReference type="RefSeq" id="WP_100904937.1">
    <property type="nucleotide sequence ID" value="NZ_CP017766.1"/>
</dbReference>
<dbReference type="InterPro" id="IPR036890">
    <property type="entry name" value="HATPase_C_sf"/>
</dbReference>
<evidence type="ECO:0000259" key="2">
    <source>
        <dbReference type="PROSITE" id="PS50112"/>
    </source>
</evidence>
<dbReference type="EMBL" id="JABBYL010000033">
    <property type="protein sequence ID" value="NMO10102.1"/>
    <property type="molecule type" value="Genomic_DNA"/>
</dbReference>
<dbReference type="Proteomes" id="UP000232806">
    <property type="component" value="Chromosome"/>
</dbReference>
<dbReference type="SUPFAM" id="SSF55785">
    <property type="entry name" value="PYP-like sensor domain (PAS domain)"/>
    <property type="match status" value="2"/>
</dbReference>
<reference evidence="3 5" key="1">
    <citation type="submission" date="2016-10" db="EMBL/GenBank/DDBJ databases">
        <title>Comparative genomics between deep and shallow subseafloor isolates.</title>
        <authorList>
            <person name="Ishii S."/>
            <person name="Miller J.R."/>
            <person name="Sutton G."/>
            <person name="Suzuki S."/>
            <person name="Methe B."/>
            <person name="Inagaki F."/>
            <person name="Imachi H."/>
        </authorList>
    </citation>
    <scope>NUCLEOTIDE SEQUENCE [LARGE SCALE GENOMIC DNA]</scope>
    <source>
        <strain evidence="3 5">MO-MB1</strain>
    </source>
</reference>
<evidence type="ECO:0000313" key="3">
    <source>
        <dbReference type="EMBL" id="AUB54959.1"/>
    </source>
</evidence>
<dbReference type="CDD" id="cd00130">
    <property type="entry name" value="PAS"/>
    <property type="match status" value="1"/>
</dbReference>
<name>A0A2H4VA47_9EURY</name>
<dbReference type="OrthoDB" id="8127at2157"/>
<sequence length="841" mass="97043">MVSTFHVSDKMASYTFLDLIDPERIKKILEIFHDLTGITSTLIDSEGNILTCADGTWVAAGWQDICINFHRKHPETLKRCLESDTHLSGNLTAGEKYSCYHCLNGLVDMAVPVYVGGEHLANVFAGQFFFQHPDEDFFRKQAQKYGFNPEEYINDLRKVPVFDEDYINKGIKFLVELAEIIGEMGLKEKLLLETNEQLEKSHKELLKVITSMPIPMGIINSQNGTIELLNDKFTEFTGYSLNEVPDMKTWWKKAFSDEIIREKTRNDWIHRRKNVEITNDDIVPMESEITSKTGLKRVVRFYLRPMENFDIVSLVDLTEIRKAEEKERQYYQELHTINETFIQLLGVQSDVEIFKIIGKSVKNLLPSSMVTISSLVSDKRHMKIVDVLGLEKFTDALEKFKIDPFALTFSLSELDSKLLFLHQEGKLVRSEEGIYGVVMGKIPRKVCELIERFVNIGEVYSIAFLWEKNLYGGLVIQIPQGETLHHKEAIETIVHQASIAIQRIRAEEDLIKSEDKYRAFINSTSDMAYLKDNHFRYVMVNQANQKFFNRTEEEILDKTDFDLMPLESAQNCRESDEEALKNQKILVTEEIIGKKIYETLKFPVNIGNEKMGVGAFIRDITDKKKAEKALKESLEEKEVLLREIHHRVKNNMQIISSLLNLQKKYVEEEETVNILVESQNRIKTMAMIHEKLYQSPNLTSINFNEYTEKLVNDLFYSYGKKMSVIKTSFHMEEVKIGLDTAIPCGLILNELVTNSLKYAFPEDRTGIITIKFRSEGEYFILKVLDDGVGVPEDIKLENKDTLGFQLVTSLVKQLDGTVQMDRSHGTSFTIKFKELHYSDRM</sequence>
<dbReference type="SMART" id="SM00091">
    <property type="entry name" value="PAS"/>
    <property type="match status" value="2"/>
</dbReference>
<dbReference type="NCBIfam" id="TIGR00229">
    <property type="entry name" value="sensory_box"/>
    <property type="match status" value="2"/>
</dbReference>
<evidence type="ECO:0000259" key="1">
    <source>
        <dbReference type="PROSITE" id="PS50109"/>
    </source>
</evidence>
<dbReference type="Pfam" id="PF07568">
    <property type="entry name" value="HisKA_2"/>
    <property type="match status" value="1"/>
</dbReference>
<dbReference type="Pfam" id="PF02518">
    <property type="entry name" value="HATPase_c"/>
    <property type="match status" value="1"/>
</dbReference>
<dbReference type="Pfam" id="PF08448">
    <property type="entry name" value="PAS_4"/>
    <property type="match status" value="1"/>
</dbReference>
<dbReference type="PROSITE" id="PS50109">
    <property type="entry name" value="HIS_KIN"/>
    <property type="match status" value="1"/>
</dbReference>
<dbReference type="SUPFAM" id="SSF55874">
    <property type="entry name" value="ATPase domain of HSP90 chaperone/DNA topoisomerase II/histidine kinase"/>
    <property type="match status" value="1"/>
</dbReference>